<evidence type="ECO:0000313" key="1">
    <source>
        <dbReference type="EMBL" id="CBJ29469.1"/>
    </source>
</evidence>
<sequence length="237" mass="25096">MNCVHSVTPHTLIQVVSASISQYDVQNGRSSCTCICLEASLTVLERLGDGTAWAGSPDDVANCVNTGVAMYEAVAATGTLAVEHTSVAEILATVARYHDALQPATDKVTHQGLLGSDTSIARVLGEIRGERRDQSRPVAVVITKPPETVVCFLPAESQAEGGAATTGAPSTRQWLLFDSHPRPQHGLVGASVRCFAAEEALVEALNDIFPAVDLGTDSVMSSMYNMFDCVPLSLKKR</sequence>
<dbReference type="OrthoDB" id="361536at2759"/>
<dbReference type="Proteomes" id="UP000002630">
    <property type="component" value="Linkage Group LG11"/>
</dbReference>
<accession>D7FKS0</accession>
<proteinExistence type="predicted"/>
<keyword evidence="2" id="KW-1185">Reference proteome</keyword>
<reference evidence="1 2" key="1">
    <citation type="journal article" date="2010" name="Nature">
        <title>The Ectocarpus genome and the independent evolution of multicellularity in brown algae.</title>
        <authorList>
            <person name="Cock J.M."/>
            <person name="Sterck L."/>
            <person name="Rouze P."/>
            <person name="Scornet D."/>
            <person name="Allen A.E."/>
            <person name="Amoutzias G."/>
            <person name="Anthouard V."/>
            <person name="Artiguenave F."/>
            <person name="Aury J.M."/>
            <person name="Badger J.H."/>
            <person name="Beszteri B."/>
            <person name="Billiau K."/>
            <person name="Bonnet E."/>
            <person name="Bothwell J.H."/>
            <person name="Bowler C."/>
            <person name="Boyen C."/>
            <person name="Brownlee C."/>
            <person name="Carrano C.J."/>
            <person name="Charrier B."/>
            <person name="Cho G.Y."/>
            <person name="Coelho S.M."/>
            <person name="Collen J."/>
            <person name="Corre E."/>
            <person name="Da Silva C."/>
            <person name="Delage L."/>
            <person name="Delaroque N."/>
            <person name="Dittami S.M."/>
            <person name="Doulbeau S."/>
            <person name="Elias M."/>
            <person name="Farnham G."/>
            <person name="Gachon C.M."/>
            <person name="Gschloessl B."/>
            <person name="Heesch S."/>
            <person name="Jabbari K."/>
            <person name="Jubin C."/>
            <person name="Kawai H."/>
            <person name="Kimura K."/>
            <person name="Kloareg B."/>
            <person name="Kupper F.C."/>
            <person name="Lang D."/>
            <person name="Le Bail A."/>
            <person name="Leblanc C."/>
            <person name="Lerouge P."/>
            <person name="Lohr M."/>
            <person name="Lopez P.J."/>
            <person name="Martens C."/>
            <person name="Maumus F."/>
            <person name="Michel G."/>
            <person name="Miranda-Saavedra D."/>
            <person name="Morales J."/>
            <person name="Moreau H."/>
            <person name="Motomura T."/>
            <person name="Nagasato C."/>
            <person name="Napoli C.A."/>
            <person name="Nelson D.R."/>
            <person name="Nyvall-Collen P."/>
            <person name="Peters A.F."/>
            <person name="Pommier C."/>
            <person name="Potin P."/>
            <person name="Poulain J."/>
            <person name="Quesneville H."/>
            <person name="Read B."/>
            <person name="Rensing S.A."/>
            <person name="Ritter A."/>
            <person name="Rousvoal S."/>
            <person name="Samanta M."/>
            <person name="Samson G."/>
            <person name="Schroeder D.C."/>
            <person name="Segurens B."/>
            <person name="Strittmatter M."/>
            <person name="Tonon T."/>
            <person name="Tregear J.W."/>
            <person name="Valentin K."/>
            <person name="von Dassow P."/>
            <person name="Yamagishi T."/>
            <person name="Van de Peer Y."/>
            <person name="Wincker P."/>
        </authorList>
    </citation>
    <scope>NUCLEOTIDE SEQUENCE [LARGE SCALE GENOMIC DNA]</scope>
    <source>
        <strain evidence="2">Ec32 / CCAP1310/4</strain>
    </source>
</reference>
<dbReference type="AlphaFoldDB" id="D7FKS0"/>
<dbReference type="InParanoid" id="D7FKS0"/>
<gene>
    <name evidence="1" type="ORF">Esi_0147_0068</name>
</gene>
<dbReference type="OMA" id="MAMMYNS"/>
<organism evidence="1 2">
    <name type="scientific">Ectocarpus siliculosus</name>
    <name type="common">Brown alga</name>
    <name type="synonym">Conferva siliculosa</name>
    <dbReference type="NCBI Taxonomy" id="2880"/>
    <lineage>
        <taxon>Eukaryota</taxon>
        <taxon>Sar</taxon>
        <taxon>Stramenopiles</taxon>
        <taxon>Ochrophyta</taxon>
        <taxon>PX clade</taxon>
        <taxon>Phaeophyceae</taxon>
        <taxon>Ectocarpales</taxon>
        <taxon>Ectocarpaceae</taxon>
        <taxon>Ectocarpus</taxon>
    </lineage>
</organism>
<dbReference type="EMBL" id="FN648046">
    <property type="protein sequence ID" value="CBJ29469.1"/>
    <property type="molecule type" value="Genomic_DNA"/>
</dbReference>
<protein>
    <submittedName>
        <fullName evidence="1">Uncharacterized protein</fullName>
    </submittedName>
</protein>
<dbReference type="eggNOG" id="ENOG502SAUQ">
    <property type="taxonomic scope" value="Eukaryota"/>
</dbReference>
<evidence type="ECO:0000313" key="2">
    <source>
        <dbReference type="Proteomes" id="UP000002630"/>
    </source>
</evidence>
<name>D7FKS0_ECTSI</name>
<dbReference type="EMBL" id="FN649736">
    <property type="protein sequence ID" value="CBJ29469.1"/>
    <property type="molecule type" value="Genomic_DNA"/>
</dbReference>